<protein>
    <submittedName>
        <fullName evidence="7">Regulatory protein, tetR family</fullName>
    </submittedName>
</protein>
<dbReference type="InterPro" id="IPR050109">
    <property type="entry name" value="HTH-type_TetR-like_transc_reg"/>
</dbReference>
<evidence type="ECO:0000313" key="7">
    <source>
        <dbReference type="EMBL" id="SEL49979.1"/>
    </source>
</evidence>
<feature type="region of interest" description="Disordered" evidence="5">
    <location>
        <begin position="1"/>
        <end position="24"/>
    </location>
</feature>
<feature type="DNA-binding region" description="H-T-H motif" evidence="4">
    <location>
        <begin position="46"/>
        <end position="65"/>
    </location>
</feature>
<dbReference type="RefSeq" id="WP_143094427.1">
    <property type="nucleotide sequence ID" value="NZ_BBPN01000009.1"/>
</dbReference>
<dbReference type="InterPro" id="IPR004111">
    <property type="entry name" value="Repressor_TetR_C"/>
</dbReference>
<keyword evidence="3" id="KW-0804">Transcription</keyword>
<dbReference type="GO" id="GO:0045892">
    <property type="term" value="P:negative regulation of DNA-templated transcription"/>
    <property type="evidence" value="ECO:0007669"/>
    <property type="project" value="InterPro"/>
</dbReference>
<evidence type="ECO:0000256" key="1">
    <source>
        <dbReference type="ARBA" id="ARBA00023015"/>
    </source>
</evidence>
<dbReference type="GO" id="GO:0000976">
    <property type="term" value="F:transcription cis-regulatory region binding"/>
    <property type="evidence" value="ECO:0007669"/>
    <property type="project" value="TreeGrafter"/>
</dbReference>
<dbReference type="Gene3D" id="1.10.357.10">
    <property type="entry name" value="Tetracycline Repressor, domain 2"/>
    <property type="match status" value="1"/>
</dbReference>
<dbReference type="AlphaFoldDB" id="A0A1H7QPZ4"/>
<sequence>MTQSGTEAAPKAKPRRGRPPSTSLNQTLILDTALAIVESEGPDALTLRRLGADLGANHTAVLRHFSGKDEILLGLAERLIQEAMDGFVPAESWRQTLESLARRVRAACLAHPQVAVLVATRVSRRGAEFHGADVVIGALREAGFADRDAARYYRSLVDTAMALSAYEAAFAALDSQSQEGDRMAWRREYLAVSPAQYPNLAAVAPFLAEADADDQFETTLALILDAVAARAITLRPAT</sequence>
<keyword evidence="1" id="KW-0805">Transcription regulation</keyword>
<evidence type="ECO:0000256" key="4">
    <source>
        <dbReference type="PROSITE-ProRule" id="PRU00335"/>
    </source>
</evidence>
<reference evidence="8" key="1">
    <citation type="submission" date="2016-10" db="EMBL/GenBank/DDBJ databases">
        <authorList>
            <person name="Varghese N."/>
        </authorList>
    </citation>
    <scope>NUCLEOTIDE SEQUENCE [LARGE SCALE GENOMIC DNA]</scope>
    <source>
        <strain evidence="8">DSM 45096 / BCRC 16803 / CGMCC 4.1857 / CIP 109030 / JCM 12277 / KCTC 19219 / NBRC 100920 / 33214</strain>
    </source>
</reference>
<dbReference type="SUPFAM" id="SSF48498">
    <property type="entry name" value="Tetracyclin repressor-like, C-terminal domain"/>
    <property type="match status" value="1"/>
</dbReference>
<keyword evidence="8" id="KW-1185">Reference proteome</keyword>
<evidence type="ECO:0000256" key="3">
    <source>
        <dbReference type="ARBA" id="ARBA00023163"/>
    </source>
</evidence>
<dbReference type="GO" id="GO:0003700">
    <property type="term" value="F:DNA-binding transcription factor activity"/>
    <property type="evidence" value="ECO:0007669"/>
    <property type="project" value="TreeGrafter"/>
</dbReference>
<dbReference type="InterPro" id="IPR036271">
    <property type="entry name" value="Tet_transcr_reg_TetR-rel_C_sf"/>
</dbReference>
<dbReference type="Gene3D" id="1.10.10.60">
    <property type="entry name" value="Homeodomain-like"/>
    <property type="match status" value="1"/>
</dbReference>
<dbReference type="Pfam" id="PF00440">
    <property type="entry name" value="TetR_N"/>
    <property type="match status" value="1"/>
</dbReference>
<evidence type="ECO:0000256" key="5">
    <source>
        <dbReference type="SAM" id="MobiDB-lite"/>
    </source>
</evidence>
<dbReference type="PANTHER" id="PTHR30055">
    <property type="entry name" value="HTH-TYPE TRANSCRIPTIONAL REGULATOR RUTR"/>
    <property type="match status" value="1"/>
</dbReference>
<proteinExistence type="predicted"/>
<dbReference type="Proteomes" id="UP000183015">
    <property type="component" value="Unassembled WGS sequence"/>
</dbReference>
<dbReference type="STRING" id="235985.SAMN05414137_109149"/>
<dbReference type="PROSITE" id="PS50977">
    <property type="entry name" value="HTH_TETR_2"/>
    <property type="match status" value="1"/>
</dbReference>
<dbReference type="Pfam" id="PF02909">
    <property type="entry name" value="TetR_C_1"/>
    <property type="match status" value="1"/>
</dbReference>
<gene>
    <name evidence="7" type="ORF">SAMN05414137_109149</name>
</gene>
<dbReference type="OrthoDB" id="3519192at2"/>
<dbReference type="InterPro" id="IPR001647">
    <property type="entry name" value="HTH_TetR"/>
</dbReference>
<evidence type="ECO:0000313" key="8">
    <source>
        <dbReference type="Proteomes" id="UP000183015"/>
    </source>
</evidence>
<evidence type="ECO:0000259" key="6">
    <source>
        <dbReference type="PROSITE" id="PS50977"/>
    </source>
</evidence>
<organism evidence="7 8">
    <name type="scientific">Streptacidiphilus jiangxiensis</name>
    <dbReference type="NCBI Taxonomy" id="235985"/>
    <lineage>
        <taxon>Bacteria</taxon>
        <taxon>Bacillati</taxon>
        <taxon>Actinomycetota</taxon>
        <taxon>Actinomycetes</taxon>
        <taxon>Kitasatosporales</taxon>
        <taxon>Streptomycetaceae</taxon>
        <taxon>Streptacidiphilus</taxon>
    </lineage>
</organism>
<feature type="domain" description="HTH tetR-type" evidence="6">
    <location>
        <begin position="23"/>
        <end position="83"/>
    </location>
</feature>
<dbReference type="eggNOG" id="COG1309">
    <property type="taxonomic scope" value="Bacteria"/>
</dbReference>
<evidence type="ECO:0000256" key="2">
    <source>
        <dbReference type="ARBA" id="ARBA00023125"/>
    </source>
</evidence>
<dbReference type="PANTHER" id="PTHR30055:SF151">
    <property type="entry name" value="TRANSCRIPTIONAL REGULATORY PROTEIN"/>
    <property type="match status" value="1"/>
</dbReference>
<name>A0A1H7QPZ4_STRJI</name>
<keyword evidence="2 4" id="KW-0238">DNA-binding</keyword>
<dbReference type="SUPFAM" id="SSF46689">
    <property type="entry name" value="Homeodomain-like"/>
    <property type="match status" value="1"/>
</dbReference>
<accession>A0A1H7QPZ4</accession>
<dbReference type="InterPro" id="IPR009057">
    <property type="entry name" value="Homeodomain-like_sf"/>
</dbReference>
<dbReference type="EMBL" id="FOAZ01000009">
    <property type="protein sequence ID" value="SEL49979.1"/>
    <property type="molecule type" value="Genomic_DNA"/>
</dbReference>